<evidence type="ECO:0000256" key="3">
    <source>
        <dbReference type="ARBA" id="ARBA00022692"/>
    </source>
</evidence>
<keyword evidence="5 6" id="KW-0472">Membrane</keyword>
<feature type="transmembrane region" description="Helical" evidence="6">
    <location>
        <begin position="297"/>
        <end position="324"/>
    </location>
</feature>
<evidence type="ECO:0000313" key="7">
    <source>
        <dbReference type="EMBL" id="MFC2968290.1"/>
    </source>
</evidence>
<keyword evidence="8" id="KW-1185">Reference proteome</keyword>
<feature type="transmembrane region" description="Helical" evidence="6">
    <location>
        <begin position="253"/>
        <end position="276"/>
    </location>
</feature>
<feature type="transmembrane region" description="Helical" evidence="6">
    <location>
        <begin position="177"/>
        <end position="199"/>
    </location>
</feature>
<keyword evidence="4 6" id="KW-1133">Transmembrane helix</keyword>
<evidence type="ECO:0000256" key="2">
    <source>
        <dbReference type="ARBA" id="ARBA00022475"/>
    </source>
</evidence>
<proteinExistence type="predicted"/>
<organism evidence="7 8">
    <name type="scientific">Acidimangrovimonas pyrenivorans</name>
    <dbReference type="NCBI Taxonomy" id="2030798"/>
    <lineage>
        <taxon>Bacteria</taxon>
        <taxon>Pseudomonadati</taxon>
        <taxon>Pseudomonadota</taxon>
        <taxon>Alphaproteobacteria</taxon>
        <taxon>Rhodobacterales</taxon>
        <taxon>Paracoccaceae</taxon>
        <taxon>Acidimangrovimonas</taxon>
    </lineage>
</organism>
<keyword evidence="3 6" id="KW-0812">Transmembrane</keyword>
<dbReference type="RefSeq" id="WP_377832959.1">
    <property type="nucleotide sequence ID" value="NZ_JBHRSK010000004.1"/>
</dbReference>
<comment type="caution">
    <text evidence="7">The sequence shown here is derived from an EMBL/GenBank/DDBJ whole genome shotgun (WGS) entry which is preliminary data.</text>
</comment>
<comment type="subcellular location">
    <subcellularLocation>
        <location evidence="1">Cell membrane</location>
        <topology evidence="1">Multi-pass membrane protein</topology>
    </subcellularLocation>
</comment>
<evidence type="ECO:0000256" key="5">
    <source>
        <dbReference type="ARBA" id="ARBA00023136"/>
    </source>
</evidence>
<feature type="transmembrane region" description="Helical" evidence="6">
    <location>
        <begin position="392"/>
        <end position="410"/>
    </location>
</feature>
<dbReference type="Pfam" id="PF01943">
    <property type="entry name" value="Polysacc_synt"/>
    <property type="match status" value="1"/>
</dbReference>
<feature type="transmembrane region" description="Helical" evidence="6">
    <location>
        <begin position="117"/>
        <end position="144"/>
    </location>
</feature>
<feature type="transmembrane region" description="Helical" evidence="6">
    <location>
        <begin position="82"/>
        <end position="105"/>
    </location>
</feature>
<feature type="transmembrane region" description="Helical" evidence="6">
    <location>
        <begin position="12"/>
        <end position="32"/>
    </location>
</feature>
<gene>
    <name evidence="7" type="ORF">ACFOES_09305</name>
</gene>
<reference evidence="8" key="1">
    <citation type="journal article" date="2019" name="Int. J. Syst. Evol. Microbiol.">
        <title>The Global Catalogue of Microorganisms (GCM) 10K type strain sequencing project: providing services to taxonomists for standard genome sequencing and annotation.</title>
        <authorList>
            <consortium name="The Broad Institute Genomics Platform"/>
            <consortium name="The Broad Institute Genome Sequencing Center for Infectious Disease"/>
            <person name="Wu L."/>
            <person name="Ma J."/>
        </authorList>
    </citation>
    <scope>NUCLEOTIDE SEQUENCE [LARGE SCALE GENOMIC DNA]</scope>
    <source>
        <strain evidence="8">KCTC 62192</strain>
    </source>
</reference>
<feature type="transmembrane region" description="Helical" evidence="6">
    <location>
        <begin position="151"/>
        <end position="171"/>
    </location>
</feature>
<feature type="transmembrane region" description="Helical" evidence="6">
    <location>
        <begin position="330"/>
        <end position="352"/>
    </location>
</feature>
<protein>
    <submittedName>
        <fullName evidence="7">Lipopolysaccharide biosynthesis protein</fullName>
    </submittedName>
</protein>
<dbReference type="InterPro" id="IPR050833">
    <property type="entry name" value="Poly_Biosynth_Transport"/>
</dbReference>
<dbReference type="EMBL" id="JBHRSK010000004">
    <property type="protein sequence ID" value="MFC2968290.1"/>
    <property type="molecule type" value="Genomic_DNA"/>
</dbReference>
<accession>A0ABV7AHC1</accession>
<dbReference type="Proteomes" id="UP001595443">
    <property type="component" value="Unassembled WGS sequence"/>
</dbReference>
<feature type="transmembrane region" description="Helical" evidence="6">
    <location>
        <begin position="359"/>
        <end position="380"/>
    </location>
</feature>
<evidence type="ECO:0000256" key="4">
    <source>
        <dbReference type="ARBA" id="ARBA00022989"/>
    </source>
</evidence>
<name>A0ABV7AHC1_9RHOB</name>
<feature type="transmembrane region" description="Helical" evidence="6">
    <location>
        <begin position="38"/>
        <end position="61"/>
    </location>
</feature>
<dbReference type="InterPro" id="IPR002797">
    <property type="entry name" value="Polysacc_synth"/>
</dbReference>
<evidence type="ECO:0000313" key="8">
    <source>
        <dbReference type="Proteomes" id="UP001595443"/>
    </source>
</evidence>
<dbReference type="PANTHER" id="PTHR30250">
    <property type="entry name" value="PST FAMILY PREDICTED COLANIC ACID TRANSPORTER"/>
    <property type="match status" value="1"/>
</dbReference>
<sequence>MTYRRLLGGGSLVTLGNVTATGLGLLLLLLLGRSLEPAELAIVMGVIAVIDGGQMFLDASVNTGMVNLAARRGTTGAPSPDLLRAGLWSKLIAGLIYAVIAALAARPMSIAMVGDASIAPLIAVAGGAALVAGMQGFILALLTAHEAFGRIALVSTWKNAIRILVVLPFLLRPEPDPWTAALAICGATVVTFLFSVRMVSWSFLRDAAPLREGLAALLRVNRWMALAALAMLGGRLDLWLVGWLGGAGQAGHFAVAAQLCVGVGVVTQALVTTLLPTISRFENAGQVREFMVKGSRVLLPVLLLPLAAWLLAEPAMVLFVGPGYADSAPIFVVLLTASVMTLVGAPLMLVLLTLGEARILALGAMMQMGLRVAFAIPLVASAGGVGMAVADVLSRLIAMAAIGVFVWRALRRGWNGAGAVSAGGEAVGQAGSA</sequence>
<dbReference type="PANTHER" id="PTHR30250:SF11">
    <property type="entry name" value="O-ANTIGEN TRANSPORTER-RELATED"/>
    <property type="match status" value="1"/>
</dbReference>
<feature type="transmembrane region" description="Helical" evidence="6">
    <location>
        <begin position="220"/>
        <end position="241"/>
    </location>
</feature>
<keyword evidence="2" id="KW-1003">Cell membrane</keyword>
<evidence type="ECO:0000256" key="1">
    <source>
        <dbReference type="ARBA" id="ARBA00004651"/>
    </source>
</evidence>
<evidence type="ECO:0000256" key="6">
    <source>
        <dbReference type="SAM" id="Phobius"/>
    </source>
</evidence>